<keyword evidence="4" id="KW-1185">Reference proteome</keyword>
<dbReference type="EMBL" id="JAAAWO010000002">
    <property type="protein sequence ID" value="NDW14677.1"/>
    <property type="molecule type" value="Genomic_DNA"/>
</dbReference>
<evidence type="ECO:0000259" key="2">
    <source>
        <dbReference type="PROSITE" id="PS51371"/>
    </source>
</evidence>
<dbReference type="Gene3D" id="3.10.580.10">
    <property type="entry name" value="CBS-domain"/>
    <property type="match status" value="1"/>
</dbReference>
<keyword evidence="1" id="KW-0129">CBS domain</keyword>
<dbReference type="SUPFAM" id="SSF54631">
    <property type="entry name" value="CBS-domain pair"/>
    <property type="match status" value="1"/>
</dbReference>
<dbReference type="InterPro" id="IPR000644">
    <property type="entry name" value="CBS_dom"/>
</dbReference>
<dbReference type="InterPro" id="IPR046342">
    <property type="entry name" value="CBS_dom_sf"/>
</dbReference>
<comment type="caution">
    <text evidence="3">The sequence shown here is derived from an EMBL/GenBank/DDBJ whole genome shotgun (WGS) entry which is preliminary data.</text>
</comment>
<dbReference type="InterPro" id="IPR050486">
    <property type="entry name" value="Mannose-1P_guanyltransferase"/>
</dbReference>
<dbReference type="PANTHER" id="PTHR22572">
    <property type="entry name" value="SUGAR-1-PHOSPHATE GUANYL TRANSFERASE"/>
    <property type="match status" value="1"/>
</dbReference>
<dbReference type="AlphaFoldDB" id="A0A6N9TBJ8"/>
<dbReference type="Pfam" id="PF00571">
    <property type="entry name" value="CBS"/>
    <property type="match status" value="2"/>
</dbReference>
<dbReference type="SUPFAM" id="SSF53448">
    <property type="entry name" value="Nucleotide-diphospho-sugar transferases"/>
    <property type="match status" value="1"/>
</dbReference>
<accession>A0A6N9TBJ8</accession>
<dbReference type="RefSeq" id="WP_163105259.1">
    <property type="nucleotide sequence ID" value="NZ_JAAAWO010000002.1"/>
</dbReference>
<sequence>MKKQSNWRKLLVEPGLSLVDAVKRLDEGAKRILIVVDKRDRLIGTVTDGDIRRALIRQTELTTPISEIMNTNPKSATHAWSRLRLLSFMERTDLLQLPIVDEKNKVVGVTFLYELLKKPRIDNPVCLMAGGFGTRLKPLTDSCPKPMLTVGDKPILEIILERFIEAGFWRFYISTHYMANTIKGYFGNGSDRDVEINYLDEREPLGTGGALSLLPREEINAPLILMNGDLLTNLDFLSLLSHHELSQSKLTMCLREYEQQVPFGVVNTQKGEVKSIVEKPVNRYHVNAGIYVMEPSVIAGLEKNQYVDMPTVVDRLLEQRASIGYYEVSEDWLDIGRLDDFKKAQQFVLESFSEL</sequence>
<dbReference type="SMART" id="SM00116">
    <property type="entry name" value="CBS"/>
    <property type="match status" value="2"/>
</dbReference>
<dbReference type="PROSITE" id="PS51371">
    <property type="entry name" value="CBS"/>
    <property type="match status" value="1"/>
</dbReference>
<dbReference type="Gene3D" id="3.90.550.10">
    <property type="entry name" value="Spore Coat Polysaccharide Biosynthesis Protein SpsA, Chain A"/>
    <property type="match status" value="1"/>
</dbReference>
<dbReference type="Proteomes" id="UP000471381">
    <property type="component" value="Unassembled WGS sequence"/>
</dbReference>
<name>A0A6N9TBJ8_9ALTE</name>
<dbReference type="InterPro" id="IPR029044">
    <property type="entry name" value="Nucleotide-diphossugar_trans"/>
</dbReference>
<gene>
    <name evidence="3" type="ORF">GTQ48_03905</name>
</gene>
<protein>
    <submittedName>
        <fullName evidence="3">CBS domain-containing protein</fullName>
    </submittedName>
</protein>
<proteinExistence type="predicted"/>
<organism evidence="3 4">
    <name type="scientific">Alteromonas genovensis</name>
    <dbReference type="NCBI Taxonomy" id="471225"/>
    <lineage>
        <taxon>Bacteria</taxon>
        <taxon>Pseudomonadati</taxon>
        <taxon>Pseudomonadota</taxon>
        <taxon>Gammaproteobacteria</taxon>
        <taxon>Alteromonadales</taxon>
        <taxon>Alteromonadaceae</taxon>
        <taxon>Alteromonas/Salinimonas group</taxon>
        <taxon>Alteromonas</taxon>
    </lineage>
</organism>
<dbReference type="Pfam" id="PF00483">
    <property type="entry name" value="NTP_transferase"/>
    <property type="match status" value="1"/>
</dbReference>
<reference evidence="3 4" key="1">
    <citation type="submission" date="2020-01" db="EMBL/GenBank/DDBJ databases">
        <title>Genomes of bacteria type strains.</title>
        <authorList>
            <person name="Chen J."/>
            <person name="Zhu S."/>
            <person name="Yang J."/>
        </authorList>
    </citation>
    <scope>NUCLEOTIDE SEQUENCE [LARGE SCALE GENOMIC DNA]</scope>
    <source>
        <strain evidence="3 4">LMG 24078</strain>
    </source>
</reference>
<feature type="domain" description="CBS" evidence="2">
    <location>
        <begin position="1"/>
        <end position="61"/>
    </location>
</feature>
<evidence type="ECO:0000256" key="1">
    <source>
        <dbReference type="PROSITE-ProRule" id="PRU00703"/>
    </source>
</evidence>
<dbReference type="CDD" id="cd06426">
    <property type="entry name" value="NTP_transferase_like_2"/>
    <property type="match status" value="1"/>
</dbReference>
<dbReference type="InterPro" id="IPR005835">
    <property type="entry name" value="NTP_transferase_dom"/>
</dbReference>
<evidence type="ECO:0000313" key="4">
    <source>
        <dbReference type="Proteomes" id="UP000471381"/>
    </source>
</evidence>
<dbReference type="CDD" id="cd04607">
    <property type="entry name" value="CBS_pair_NTP_transferase_assoc"/>
    <property type="match status" value="1"/>
</dbReference>
<evidence type="ECO:0000313" key="3">
    <source>
        <dbReference type="EMBL" id="NDW14677.1"/>
    </source>
</evidence>